<reference evidence="2" key="1">
    <citation type="journal article" date="2014" name="Nat. Commun.">
        <title>Multiple recent horizontal transfers of a large genomic region in cheese making fungi.</title>
        <authorList>
            <person name="Cheeseman K."/>
            <person name="Ropars J."/>
            <person name="Renault P."/>
            <person name="Dupont J."/>
            <person name="Gouzy J."/>
            <person name="Branca A."/>
            <person name="Abraham A.L."/>
            <person name="Ceppi M."/>
            <person name="Conseiller E."/>
            <person name="Debuchy R."/>
            <person name="Malagnac F."/>
            <person name="Goarin A."/>
            <person name="Silar P."/>
            <person name="Lacoste S."/>
            <person name="Sallet E."/>
            <person name="Bensimon A."/>
            <person name="Giraud T."/>
            <person name="Brygoo Y."/>
        </authorList>
    </citation>
    <scope>NUCLEOTIDE SEQUENCE [LARGE SCALE GENOMIC DNA]</scope>
    <source>
        <strain evidence="2">FM164</strain>
    </source>
</reference>
<keyword evidence="3" id="KW-1185">Reference proteome</keyword>
<dbReference type="EMBL" id="HG792016">
    <property type="protein sequence ID" value="CDM29947.1"/>
    <property type="molecule type" value="Genomic_DNA"/>
</dbReference>
<proteinExistence type="predicted"/>
<evidence type="ECO:0000313" key="2">
    <source>
        <dbReference type="EMBL" id="CDM29947.1"/>
    </source>
</evidence>
<evidence type="ECO:0000256" key="1">
    <source>
        <dbReference type="SAM" id="SignalP"/>
    </source>
</evidence>
<dbReference type="OrthoDB" id="3672617at2759"/>
<dbReference type="AlphaFoldDB" id="W6QK42"/>
<evidence type="ECO:0000313" key="3">
    <source>
        <dbReference type="Proteomes" id="UP000030686"/>
    </source>
</evidence>
<name>W6QK42_PENRF</name>
<accession>W6QK42</accession>
<keyword evidence="1" id="KW-0732">Signal</keyword>
<organism evidence="2 3">
    <name type="scientific">Penicillium roqueforti (strain FM164)</name>
    <dbReference type="NCBI Taxonomy" id="1365484"/>
    <lineage>
        <taxon>Eukaryota</taxon>
        <taxon>Fungi</taxon>
        <taxon>Dikarya</taxon>
        <taxon>Ascomycota</taxon>
        <taxon>Pezizomycotina</taxon>
        <taxon>Eurotiomycetes</taxon>
        <taxon>Eurotiomycetidae</taxon>
        <taxon>Eurotiales</taxon>
        <taxon>Aspergillaceae</taxon>
        <taxon>Penicillium</taxon>
    </lineage>
</organism>
<sequence>MQLIAYLIGAVAPAMLAMAYNDNCDGSLIPANKDDCLKAISNVDTSATYNDGSQFSEGECYLVYATNGSGDQPVSGQKIHDVAQAIVDNCDMQHGSFGTENCNSCHVTVNYRS</sequence>
<gene>
    <name evidence="2" type="ORF">PROQFM164_S02g000096</name>
</gene>
<feature type="signal peptide" evidence="1">
    <location>
        <begin position="1"/>
        <end position="19"/>
    </location>
</feature>
<protein>
    <submittedName>
        <fullName evidence="2">Genomic scaffold, ProqFM164S02</fullName>
    </submittedName>
</protein>
<feature type="chain" id="PRO_5004882110" evidence="1">
    <location>
        <begin position="20"/>
        <end position="113"/>
    </location>
</feature>
<dbReference type="OMA" id="ENCNSCH"/>
<dbReference type="Proteomes" id="UP000030686">
    <property type="component" value="Unassembled WGS sequence"/>
</dbReference>
<dbReference type="STRING" id="1365484.W6QK42"/>